<dbReference type="AlphaFoldDB" id="A0ABD0PYS1"/>
<evidence type="ECO:0000313" key="1">
    <source>
        <dbReference type="EMBL" id="KAL0179034.1"/>
    </source>
</evidence>
<feature type="non-terminal residue" evidence="1">
    <location>
        <position position="62"/>
    </location>
</feature>
<evidence type="ECO:0000313" key="2">
    <source>
        <dbReference type="Proteomes" id="UP001529510"/>
    </source>
</evidence>
<accession>A0ABD0PYS1</accession>
<organism evidence="1 2">
    <name type="scientific">Cirrhinus mrigala</name>
    <name type="common">Mrigala</name>
    <dbReference type="NCBI Taxonomy" id="683832"/>
    <lineage>
        <taxon>Eukaryota</taxon>
        <taxon>Metazoa</taxon>
        <taxon>Chordata</taxon>
        <taxon>Craniata</taxon>
        <taxon>Vertebrata</taxon>
        <taxon>Euteleostomi</taxon>
        <taxon>Actinopterygii</taxon>
        <taxon>Neopterygii</taxon>
        <taxon>Teleostei</taxon>
        <taxon>Ostariophysi</taxon>
        <taxon>Cypriniformes</taxon>
        <taxon>Cyprinidae</taxon>
        <taxon>Labeoninae</taxon>
        <taxon>Labeonini</taxon>
        <taxon>Cirrhinus</taxon>
    </lineage>
</organism>
<gene>
    <name evidence="1" type="ORF">M9458_024476</name>
</gene>
<comment type="caution">
    <text evidence="1">The sequence shown here is derived from an EMBL/GenBank/DDBJ whole genome shotgun (WGS) entry which is preliminary data.</text>
</comment>
<dbReference type="EMBL" id="JAMKFB020000012">
    <property type="protein sequence ID" value="KAL0179034.1"/>
    <property type="molecule type" value="Genomic_DNA"/>
</dbReference>
<name>A0ABD0PYS1_CIRMR</name>
<dbReference type="Proteomes" id="UP001529510">
    <property type="component" value="Unassembled WGS sequence"/>
</dbReference>
<reference evidence="1 2" key="1">
    <citation type="submission" date="2024-05" db="EMBL/GenBank/DDBJ databases">
        <title>Genome sequencing and assembly of Indian major carp, Cirrhinus mrigala (Hamilton, 1822).</title>
        <authorList>
            <person name="Mohindra V."/>
            <person name="Chowdhury L.M."/>
            <person name="Lal K."/>
            <person name="Jena J.K."/>
        </authorList>
    </citation>
    <scope>NUCLEOTIDE SEQUENCE [LARGE SCALE GENOMIC DNA]</scope>
    <source>
        <strain evidence="1">CM1030</strain>
        <tissue evidence="1">Blood</tissue>
    </source>
</reference>
<proteinExistence type="predicted"/>
<keyword evidence="2" id="KW-1185">Reference proteome</keyword>
<protein>
    <submittedName>
        <fullName evidence="1">Uncharacterized protein</fullName>
    </submittedName>
</protein>
<sequence>MRGDPQEEIGDYSLLIKSHIQSSRAGHHPSEICCFHLLFKGYTEIFLLTRDDKITQRGSETG</sequence>